<dbReference type="InterPro" id="IPR009057">
    <property type="entry name" value="Homeodomain-like_sf"/>
</dbReference>
<dbReference type="Pfam" id="PF00440">
    <property type="entry name" value="TetR_N"/>
    <property type="match status" value="1"/>
</dbReference>
<keyword evidence="3" id="KW-0804">Transcription</keyword>
<comment type="caution">
    <text evidence="7">The sequence shown here is derived from an EMBL/GenBank/DDBJ whole genome shotgun (WGS) entry which is preliminary data.</text>
</comment>
<proteinExistence type="predicted"/>
<dbReference type="GO" id="GO:0003700">
    <property type="term" value="F:DNA-binding transcription factor activity"/>
    <property type="evidence" value="ECO:0007669"/>
    <property type="project" value="TreeGrafter"/>
</dbReference>
<dbReference type="STRING" id="1903179.BI347_14665"/>
<dbReference type="Gene3D" id="1.10.357.10">
    <property type="entry name" value="Tetracycline Repressor, domain 2"/>
    <property type="match status" value="1"/>
</dbReference>
<keyword evidence="1" id="KW-0805">Transcription regulation</keyword>
<dbReference type="RefSeq" id="WP_071112372.1">
    <property type="nucleotide sequence ID" value="NZ_MKCS01000001.1"/>
</dbReference>
<dbReference type="InterPro" id="IPR001647">
    <property type="entry name" value="HTH_TetR"/>
</dbReference>
<feature type="compositionally biased region" description="Low complexity" evidence="5">
    <location>
        <begin position="13"/>
        <end position="28"/>
    </location>
</feature>
<dbReference type="SUPFAM" id="SSF46689">
    <property type="entry name" value="Homeodomain-like"/>
    <property type="match status" value="1"/>
</dbReference>
<dbReference type="InterPro" id="IPR036271">
    <property type="entry name" value="Tet_transcr_reg_TetR-rel_C_sf"/>
</dbReference>
<keyword evidence="10" id="KW-1185">Reference proteome</keyword>
<dbReference type="PANTHER" id="PTHR30055:SF234">
    <property type="entry name" value="HTH-TYPE TRANSCRIPTIONAL REGULATOR BETI"/>
    <property type="match status" value="1"/>
</dbReference>
<reference evidence="9 10" key="1">
    <citation type="submission" date="2016-09" db="EMBL/GenBank/DDBJ databases">
        <title>Chromobacterium muskegensis sp. nov., an insecticidal bacterium isolated from Sphagnum bogs.</title>
        <authorList>
            <person name="Sparks M.E."/>
            <person name="Blackburn M.B."/>
            <person name="Gundersen-Rindal D.E."/>
            <person name="Mitchell A."/>
            <person name="Farrar R."/>
            <person name="Kuhar D."/>
        </authorList>
    </citation>
    <scope>NUCLEOTIDE SEQUENCE [LARGE SCALE GENOMIC DNA]</scope>
    <source>
        <strain evidence="8 10">14B-1</strain>
        <strain evidence="7 9">37-2</strain>
    </source>
</reference>
<evidence type="ECO:0000256" key="1">
    <source>
        <dbReference type="ARBA" id="ARBA00023015"/>
    </source>
</evidence>
<dbReference type="Proteomes" id="UP000180088">
    <property type="component" value="Unassembled WGS sequence"/>
</dbReference>
<evidence type="ECO:0000256" key="4">
    <source>
        <dbReference type="PROSITE-ProRule" id="PRU00335"/>
    </source>
</evidence>
<evidence type="ECO:0000313" key="7">
    <source>
        <dbReference type="EMBL" id="OHX15064.1"/>
    </source>
</evidence>
<evidence type="ECO:0000256" key="3">
    <source>
        <dbReference type="ARBA" id="ARBA00023163"/>
    </source>
</evidence>
<dbReference type="InterPro" id="IPR050109">
    <property type="entry name" value="HTH-type_TetR-like_transc_reg"/>
</dbReference>
<feature type="region of interest" description="Disordered" evidence="5">
    <location>
        <begin position="1"/>
        <end position="28"/>
    </location>
</feature>
<organism evidence="7 9">
    <name type="scientific">Chromobacterium sphagni</name>
    <dbReference type="NCBI Taxonomy" id="1903179"/>
    <lineage>
        <taxon>Bacteria</taxon>
        <taxon>Pseudomonadati</taxon>
        <taxon>Pseudomonadota</taxon>
        <taxon>Betaproteobacteria</taxon>
        <taxon>Neisseriales</taxon>
        <taxon>Chromobacteriaceae</taxon>
        <taxon>Chromobacterium</taxon>
    </lineage>
</organism>
<dbReference type="PROSITE" id="PS50977">
    <property type="entry name" value="HTH_TETR_2"/>
    <property type="match status" value="1"/>
</dbReference>
<name>A0A1S1X6F2_9NEIS</name>
<evidence type="ECO:0000256" key="5">
    <source>
        <dbReference type="SAM" id="MobiDB-lite"/>
    </source>
</evidence>
<sequence length="225" mass="24656">MSIRKQVSQPDNAAARPRGRPAAPEQEMKQQVLEAAAQLLLDKGYHAATMEAVAKQAKVAKKTVYRFAANSEELLAAIIDNWTEAFAAALQAPAADPDNLQQTLEILLATIAGRVLSQQAVGMFRLLINDFPGREQALAAYTEHGIRHSTALLADWLERQRRRGRLRFDDTETTAGLLLAMTIAEPLRQMALGLAPPGMDDKTRARIQAAVKLCYAGMKPDGRQD</sequence>
<evidence type="ECO:0000259" key="6">
    <source>
        <dbReference type="PROSITE" id="PS50977"/>
    </source>
</evidence>
<dbReference type="PRINTS" id="PR00455">
    <property type="entry name" value="HTHTETR"/>
</dbReference>
<dbReference type="AlphaFoldDB" id="A0A1S1X6F2"/>
<protein>
    <recommendedName>
        <fullName evidence="6">HTH tetR-type domain-containing protein</fullName>
    </recommendedName>
</protein>
<dbReference type="SUPFAM" id="SSF48498">
    <property type="entry name" value="Tetracyclin repressor-like, C-terminal domain"/>
    <property type="match status" value="1"/>
</dbReference>
<feature type="domain" description="HTH tetR-type" evidence="6">
    <location>
        <begin position="26"/>
        <end position="86"/>
    </location>
</feature>
<evidence type="ECO:0000313" key="10">
    <source>
        <dbReference type="Proteomes" id="UP000180280"/>
    </source>
</evidence>
<dbReference type="Proteomes" id="UP000180280">
    <property type="component" value="Unassembled WGS sequence"/>
</dbReference>
<dbReference type="EMBL" id="MKCS01000001">
    <property type="protein sequence ID" value="OHX15064.1"/>
    <property type="molecule type" value="Genomic_DNA"/>
</dbReference>
<evidence type="ECO:0000313" key="9">
    <source>
        <dbReference type="Proteomes" id="UP000180088"/>
    </source>
</evidence>
<feature type="compositionally biased region" description="Polar residues" evidence="5">
    <location>
        <begin position="1"/>
        <end position="11"/>
    </location>
</feature>
<dbReference type="InterPro" id="IPR039536">
    <property type="entry name" value="TetR_C_Proteobacteria"/>
</dbReference>
<dbReference type="OrthoDB" id="7584337at2"/>
<dbReference type="Pfam" id="PF14246">
    <property type="entry name" value="TetR_C_7"/>
    <property type="match status" value="1"/>
</dbReference>
<feature type="DNA-binding region" description="H-T-H motif" evidence="4">
    <location>
        <begin position="49"/>
        <end position="68"/>
    </location>
</feature>
<keyword evidence="2 4" id="KW-0238">DNA-binding</keyword>
<dbReference type="GO" id="GO:0000976">
    <property type="term" value="F:transcription cis-regulatory region binding"/>
    <property type="evidence" value="ECO:0007669"/>
    <property type="project" value="TreeGrafter"/>
</dbReference>
<accession>A0A1S1X6F2</accession>
<dbReference type="PANTHER" id="PTHR30055">
    <property type="entry name" value="HTH-TYPE TRANSCRIPTIONAL REGULATOR RUTR"/>
    <property type="match status" value="1"/>
</dbReference>
<evidence type="ECO:0000313" key="8">
    <source>
        <dbReference type="EMBL" id="OHX20738.1"/>
    </source>
</evidence>
<evidence type="ECO:0000256" key="2">
    <source>
        <dbReference type="ARBA" id="ARBA00023125"/>
    </source>
</evidence>
<dbReference type="EMBL" id="MKCT01000013">
    <property type="protein sequence ID" value="OHX20738.1"/>
    <property type="molecule type" value="Genomic_DNA"/>
</dbReference>
<gene>
    <name evidence="8" type="ORF">BI344_14490</name>
    <name evidence="7" type="ORF">BI347_14665</name>
</gene>